<dbReference type="PROSITE" id="PS51257">
    <property type="entry name" value="PROKAR_LIPOPROTEIN"/>
    <property type="match status" value="1"/>
</dbReference>
<dbReference type="InterPro" id="IPR036188">
    <property type="entry name" value="FAD/NAD-bd_sf"/>
</dbReference>
<dbReference type="PANTHER" id="PTHR13847:SF280">
    <property type="entry name" value="D-AMINO ACID DEHYDROGENASE"/>
    <property type="match status" value="1"/>
</dbReference>
<evidence type="ECO:0000256" key="1">
    <source>
        <dbReference type="ARBA" id="ARBA00009410"/>
    </source>
</evidence>
<dbReference type="GO" id="GO:0016491">
    <property type="term" value="F:oxidoreductase activity"/>
    <property type="evidence" value="ECO:0007669"/>
    <property type="project" value="UniProtKB-KW"/>
</dbReference>
<sequence>MPSPRSVPVIGDETLPEKVDVVVIGGGIIGCSTALELAERGLKVAVCEKGNIGREQSGQNWGWVRIGRRDSREVPLMAEALRLWPELEKRTGHATGYNRCGIVFSCTSDAEYARYEAWLENLKGLDVDSRMISAGEYKKLFPGNTLDVKGGHYTPDDGCAEPQLATAAIAEGARAKGCYILTECAVRGLETTAGQVSAVVTERGTIACQAIVLAGGAWSSLFLGSLGVRLPQLRVLNSVLRTEPLEGGPDTTLWTWDFAARKRKDGGYTIASGQANLVDVVPKSFSYFIDYLPTLKHEWRALSLRFSSRFFEEARIPNKWALNEESPFEYHRSLDPVPSRKILDRAFEAACRTMPVFRKTKVAQRWGGYIDTVPDAVPVISPIEKIPGLFVATGFSGHGFGIGPAAGRLMANLVTGEKPLVDPHNFRLSRFSDGTKTVVECGF</sequence>
<dbReference type="Gene3D" id="3.50.50.60">
    <property type="entry name" value="FAD/NAD(P)-binding domain"/>
    <property type="match status" value="2"/>
</dbReference>
<dbReference type="EMBL" id="JBBYXI010000003">
    <property type="protein sequence ID" value="MEN3931463.1"/>
    <property type="molecule type" value="Genomic_DNA"/>
</dbReference>
<protein>
    <submittedName>
        <fullName evidence="4">FAD-binding oxidoreductase</fullName>
        <ecNumber evidence="4">1.-.-.-</ecNumber>
    </submittedName>
</protein>
<feature type="domain" description="FAD dependent oxidoreductase" evidence="3">
    <location>
        <begin position="20"/>
        <end position="413"/>
    </location>
</feature>
<dbReference type="EC" id="1.-.-.-" evidence="4"/>
<evidence type="ECO:0000256" key="2">
    <source>
        <dbReference type="ARBA" id="ARBA00023002"/>
    </source>
</evidence>
<dbReference type="Proteomes" id="UP001418637">
    <property type="component" value="Unassembled WGS sequence"/>
</dbReference>
<organism evidence="4 5">
    <name type="scientific">Hohaiivirga grylli</name>
    <dbReference type="NCBI Taxonomy" id="3133970"/>
    <lineage>
        <taxon>Bacteria</taxon>
        <taxon>Pseudomonadati</taxon>
        <taxon>Pseudomonadota</taxon>
        <taxon>Alphaproteobacteria</taxon>
        <taxon>Hyphomicrobiales</taxon>
        <taxon>Methylobacteriaceae</taxon>
        <taxon>Hohaiivirga</taxon>
    </lineage>
</organism>
<name>A0ABV0BLI9_9HYPH</name>
<accession>A0ABV0BLI9</accession>
<dbReference type="PANTHER" id="PTHR13847">
    <property type="entry name" value="SARCOSINE DEHYDROGENASE-RELATED"/>
    <property type="match status" value="1"/>
</dbReference>
<keyword evidence="5" id="KW-1185">Reference proteome</keyword>
<reference evidence="4 5" key="1">
    <citation type="submission" date="2024-04" db="EMBL/GenBank/DDBJ databases">
        <title>A novel species isolated from cricket.</title>
        <authorList>
            <person name="Wang H.-C."/>
        </authorList>
    </citation>
    <scope>NUCLEOTIDE SEQUENCE [LARGE SCALE GENOMIC DNA]</scope>
    <source>
        <strain evidence="4 5">WL0021</strain>
    </source>
</reference>
<evidence type="ECO:0000259" key="3">
    <source>
        <dbReference type="Pfam" id="PF01266"/>
    </source>
</evidence>
<keyword evidence="2 4" id="KW-0560">Oxidoreductase</keyword>
<comment type="similarity">
    <text evidence="1">Belongs to the DadA oxidoreductase family.</text>
</comment>
<comment type="caution">
    <text evidence="4">The sequence shown here is derived from an EMBL/GenBank/DDBJ whole genome shotgun (WGS) entry which is preliminary data.</text>
</comment>
<evidence type="ECO:0000313" key="5">
    <source>
        <dbReference type="Proteomes" id="UP001418637"/>
    </source>
</evidence>
<dbReference type="SUPFAM" id="SSF51905">
    <property type="entry name" value="FAD/NAD(P)-binding domain"/>
    <property type="match status" value="1"/>
</dbReference>
<proteinExistence type="inferred from homology"/>
<dbReference type="InterPro" id="IPR006076">
    <property type="entry name" value="FAD-dep_OxRdtase"/>
</dbReference>
<dbReference type="RefSeq" id="WP_346337491.1">
    <property type="nucleotide sequence ID" value="NZ_JBBYXI010000003.1"/>
</dbReference>
<gene>
    <name evidence="4" type="ORF">WJT86_10385</name>
</gene>
<dbReference type="Gene3D" id="3.30.9.10">
    <property type="entry name" value="D-Amino Acid Oxidase, subunit A, domain 2"/>
    <property type="match status" value="1"/>
</dbReference>
<dbReference type="Pfam" id="PF01266">
    <property type="entry name" value="DAO"/>
    <property type="match status" value="1"/>
</dbReference>
<evidence type="ECO:0000313" key="4">
    <source>
        <dbReference type="EMBL" id="MEN3931463.1"/>
    </source>
</evidence>